<dbReference type="EMBL" id="GL870961">
    <property type="protein sequence ID" value="EGC39226.1"/>
    <property type="molecule type" value="Genomic_DNA"/>
</dbReference>
<reference evidence="4" key="1">
    <citation type="journal article" date="2011" name="Genome Biol.">
        <title>Comparative genomics of the social amoebae Dictyostelium discoideum and Dictyostelium purpureum.</title>
        <authorList>
            <consortium name="US DOE Joint Genome Institute (JGI-PGF)"/>
            <person name="Sucgang R."/>
            <person name="Kuo A."/>
            <person name="Tian X."/>
            <person name="Salerno W."/>
            <person name="Parikh A."/>
            <person name="Feasley C.L."/>
            <person name="Dalin E."/>
            <person name="Tu H."/>
            <person name="Huang E."/>
            <person name="Barry K."/>
            <person name="Lindquist E."/>
            <person name="Shapiro H."/>
            <person name="Bruce D."/>
            <person name="Schmutz J."/>
            <person name="Salamov A."/>
            <person name="Fey P."/>
            <person name="Gaudet P."/>
            <person name="Anjard C."/>
            <person name="Babu M.M."/>
            <person name="Basu S."/>
            <person name="Bushmanova Y."/>
            <person name="van der Wel H."/>
            <person name="Katoh-Kurasawa M."/>
            <person name="Dinh C."/>
            <person name="Coutinho P.M."/>
            <person name="Saito T."/>
            <person name="Elias M."/>
            <person name="Schaap P."/>
            <person name="Kay R.R."/>
            <person name="Henrissat B."/>
            <person name="Eichinger L."/>
            <person name="Rivero F."/>
            <person name="Putnam N.H."/>
            <person name="West C.M."/>
            <person name="Loomis W.F."/>
            <person name="Chisholm R.L."/>
            <person name="Shaulsky G."/>
            <person name="Strassmann J.E."/>
            <person name="Queller D.C."/>
            <person name="Kuspa A."/>
            <person name="Grigoriev I.V."/>
        </authorList>
    </citation>
    <scope>NUCLEOTIDE SEQUENCE [LARGE SCALE GENOMIC DNA]</scope>
    <source>
        <strain evidence="4">QSDP1</strain>
    </source>
</reference>
<dbReference type="STRING" id="5786.F0ZA34"/>
<evidence type="ECO:0000313" key="3">
    <source>
        <dbReference type="EMBL" id="EGC39226.1"/>
    </source>
</evidence>
<dbReference type="InterPro" id="IPR029058">
    <property type="entry name" value="AB_hydrolase_fold"/>
</dbReference>
<dbReference type="VEuPathDB" id="AmoebaDB:DICPUDRAFT_52810"/>
<dbReference type="PANTHER" id="PTHR10655:SF21">
    <property type="entry name" value="ACYL-PROTEIN THIOESTERASE 1 HOMOLOG 2"/>
    <property type="match status" value="1"/>
</dbReference>
<accession>F0ZA34</accession>
<dbReference type="InterPro" id="IPR003140">
    <property type="entry name" value="PLipase/COase/thioEstase"/>
</dbReference>
<organism evidence="3 4">
    <name type="scientific">Dictyostelium purpureum</name>
    <name type="common">Slime mold</name>
    <dbReference type="NCBI Taxonomy" id="5786"/>
    <lineage>
        <taxon>Eukaryota</taxon>
        <taxon>Amoebozoa</taxon>
        <taxon>Evosea</taxon>
        <taxon>Eumycetozoa</taxon>
        <taxon>Dictyostelia</taxon>
        <taxon>Dictyosteliales</taxon>
        <taxon>Dictyosteliaceae</taxon>
        <taxon>Dictyostelium</taxon>
    </lineage>
</organism>
<dbReference type="eggNOG" id="KOG2112">
    <property type="taxonomic scope" value="Eukaryota"/>
</dbReference>
<dbReference type="KEGG" id="dpp:DICPUDRAFT_52810"/>
<dbReference type="AlphaFoldDB" id="F0ZA34"/>
<evidence type="ECO:0000259" key="2">
    <source>
        <dbReference type="Pfam" id="PF02230"/>
    </source>
</evidence>
<dbReference type="InterPro" id="IPR050565">
    <property type="entry name" value="LYPA1-2/EST-like"/>
</dbReference>
<sequence>MSKPVIEIPATEKHTATVIFLHGLMDTGEGWKGPIEMIKAAGGLNHIKFILPTAPIIPVSINFGMPGTAWFDIKSLNPGSMEDLVNLDKNMKYIDSLIEQEIKSGIPSNRIILGGFSQGAALSLYTGFQLESKLAAIVSLSGFIPSLGLPGKVRAENKDIPTFMFNGTADPVVNFKYGELSYKTLSKSDVKNIEFIPIPGLGHSANEEELKQVHDIFKKYLPSL</sequence>
<dbReference type="Proteomes" id="UP000001064">
    <property type="component" value="Unassembled WGS sequence"/>
</dbReference>
<dbReference type="GO" id="GO:0008474">
    <property type="term" value="F:palmitoyl-(protein) hydrolase activity"/>
    <property type="evidence" value="ECO:0000318"/>
    <property type="project" value="GO_Central"/>
</dbReference>
<comment type="similarity">
    <text evidence="1">Belongs to the AB hydrolase superfamily. AB hydrolase 2 family.</text>
</comment>
<dbReference type="OrthoDB" id="2418081at2759"/>
<dbReference type="Gene3D" id="3.40.50.1820">
    <property type="entry name" value="alpha/beta hydrolase"/>
    <property type="match status" value="1"/>
</dbReference>
<dbReference type="Pfam" id="PF02230">
    <property type="entry name" value="Abhydrolase_2"/>
    <property type="match status" value="1"/>
</dbReference>
<dbReference type="OMA" id="LMFRTYN"/>
<dbReference type="RefSeq" id="XP_003284253.1">
    <property type="nucleotide sequence ID" value="XM_003284205.1"/>
</dbReference>
<evidence type="ECO:0000256" key="1">
    <source>
        <dbReference type="ARBA" id="ARBA00006499"/>
    </source>
</evidence>
<evidence type="ECO:0000313" key="4">
    <source>
        <dbReference type="Proteomes" id="UP000001064"/>
    </source>
</evidence>
<dbReference type="PANTHER" id="PTHR10655">
    <property type="entry name" value="LYSOPHOSPHOLIPASE-RELATED"/>
    <property type="match status" value="1"/>
</dbReference>
<proteinExistence type="inferred from homology"/>
<dbReference type="FunCoup" id="F0ZA34">
    <property type="interactions" value="36"/>
</dbReference>
<dbReference type="GeneID" id="10510184"/>
<name>F0ZA34_DICPU</name>
<protein>
    <recommendedName>
        <fullName evidence="2">Phospholipase/carboxylesterase/thioesterase domain-containing protein</fullName>
    </recommendedName>
</protein>
<dbReference type="FunFam" id="3.40.50.1820:FF:000881">
    <property type="entry name" value="Acyl-protein thioesterase 1 homolog 2"/>
    <property type="match status" value="1"/>
</dbReference>
<dbReference type="GO" id="GO:0005737">
    <property type="term" value="C:cytoplasm"/>
    <property type="evidence" value="ECO:0000318"/>
    <property type="project" value="GO_Central"/>
</dbReference>
<gene>
    <name evidence="3" type="ORF">DICPUDRAFT_52810</name>
</gene>
<feature type="domain" description="Phospholipase/carboxylesterase/thioesterase" evidence="2">
    <location>
        <begin position="9"/>
        <end position="218"/>
    </location>
</feature>
<dbReference type="SUPFAM" id="SSF53474">
    <property type="entry name" value="alpha/beta-Hydrolases"/>
    <property type="match status" value="1"/>
</dbReference>
<dbReference type="InParanoid" id="F0ZA34"/>
<keyword evidence="4" id="KW-1185">Reference proteome</keyword>